<dbReference type="OrthoDB" id="2020758at2759"/>
<organism evidence="11 12">
    <name type="scientific">Venturia inaequalis</name>
    <name type="common">Apple scab fungus</name>
    <dbReference type="NCBI Taxonomy" id="5025"/>
    <lineage>
        <taxon>Eukaryota</taxon>
        <taxon>Fungi</taxon>
        <taxon>Dikarya</taxon>
        <taxon>Ascomycota</taxon>
        <taxon>Pezizomycotina</taxon>
        <taxon>Dothideomycetes</taxon>
        <taxon>Pleosporomycetidae</taxon>
        <taxon>Venturiales</taxon>
        <taxon>Venturiaceae</taxon>
        <taxon>Venturia</taxon>
    </lineage>
</organism>
<evidence type="ECO:0000256" key="7">
    <source>
        <dbReference type="ARBA" id="ARBA00022807"/>
    </source>
</evidence>
<dbReference type="EC" id="3.4.19.12" evidence="3"/>
<feature type="compositionally biased region" description="Acidic residues" evidence="8">
    <location>
        <begin position="581"/>
        <end position="595"/>
    </location>
</feature>
<protein>
    <recommendedName>
        <fullName evidence="3">ubiquitinyl hydrolase 1</fullName>
        <ecNumber evidence="3">3.4.19.12</ecNumber>
    </recommendedName>
</protein>
<comment type="similarity">
    <text evidence="2">Belongs to the peptidase C19 family.</text>
</comment>
<feature type="compositionally biased region" description="Low complexity" evidence="8">
    <location>
        <begin position="643"/>
        <end position="657"/>
    </location>
</feature>
<dbReference type="InterPro" id="IPR028889">
    <property type="entry name" value="USP"/>
</dbReference>
<keyword evidence="9" id="KW-0812">Transmembrane</keyword>
<keyword evidence="12" id="KW-1185">Reference proteome</keyword>
<feature type="domain" description="USP" evidence="10">
    <location>
        <begin position="111"/>
        <end position="535"/>
    </location>
</feature>
<dbReference type="PROSITE" id="PS00973">
    <property type="entry name" value="USP_2"/>
    <property type="match status" value="1"/>
</dbReference>
<dbReference type="EMBL" id="WNWR01000085">
    <property type="protein sequence ID" value="KAE9991704.1"/>
    <property type="molecule type" value="Genomic_DNA"/>
</dbReference>
<evidence type="ECO:0000256" key="2">
    <source>
        <dbReference type="ARBA" id="ARBA00009085"/>
    </source>
</evidence>
<evidence type="ECO:0000256" key="6">
    <source>
        <dbReference type="ARBA" id="ARBA00022801"/>
    </source>
</evidence>
<dbReference type="InterPro" id="IPR001394">
    <property type="entry name" value="Peptidase_C19_UCH"/>
</dbReference>
<name>A0A8H3ZAH4_VENIN</name>
<feature type="region of interest" description="Disordered" evidence="8">
    <location>
        <begin position="580"/>
        <end position="691"/>
    </location>
</feature>
<keyword evidence="6" id="KW-0378">Hydrolase</keyword>
<evidence type="ECO:0000259" key="10">
    <source>
        <dbReference type="PROSITE" id="PS50235"/>
    </source>
</evidence>
<feature type="region of interest" description="Disordered" evidence="8">
    <location>
        <begin position="208"/>
        <end position="240"/>
    </location>
</feature>
<dbReference type="PANTHER" id="PTHR24006">
    <property type="entry name" value="UBIQUITIN CARBOXYL-TERMINAL HYDROLASE"/>
    <property type="match status" value="1"/>
</dbReference>
<feature type="transmembrane region" description="Helical" evidence="9">
    <location>
        <begin position="21"/>
        <end position="39"/>
    </location>
</feature>
<dbReference type="AlphaFoldDB" id="A0A8H3ZAH4"/>
<dbReference type="Gene3D" id="3.90.70.10">
    <property type="entry name" value="Cysteine proteinases"/>
    <property type="match status" value="1"/>
</dbReference>
<evidence type="ECO:0000256" key="5">
    <source>
        <dbReference type="ARBA" id="ARBA00022786"/>
    </source>
</evidence>
<reference evidence="11 12" key="1">
    <citation type="submission" date="2019-07" db="EMBL/GenBank/DDBJ databases">
        <title>Venturia inaequalis Genome Resource.</title>
        <authorList>
            <person name="Lichtner F.J."/>
        </authorList>
    </citation>
    <scope>NUCLEOTIDE SEQUENCE [LARGE SCALE GENOMIC DNA]</scope>
    <source>
        <strain evidence="11 12">DMI_063113</strain>
    </source>
</reference>
<dbReference type="GO" id="GO:0004843">
    <property type="term" value="F:cysteine-type deubiquitinase activity"/>
    <property type="evidence" value="ECO:0007669"/>
    <property type="project" value="UniProtKB-EC"/>
</dbReference>
<evidence type="ECO:0000256" key="1">
    <source>
        <dbReference type="ARBA" id="ARBA00000707"/>
    </source>
</evidence>
<feature type="compositionally biased region" description="Acidic residues" evidence="8">
    <location>
        <begin position="629"/>
        <end position="642"/>
    </location>
</feature>
<dbReference type="CDD" id="cd02662">
    <property type="entry name" value="Peptidase_C19F"/>
    <property type="match status" value="1"/>
</dbReference>
<dbReference type="SUPFAM" id="SSF54001">
    <property type="entry name" value="Cysteine proteinases"/>
    <property type="match status" value="1"/>
</dbReference>
<dbReference type="PROSITE" id="PS50235">
    <property type="entry name" value="USP_3"/>
    <property type="match status" value="1"/>
</dbReference>
<gene>
    <name evidence="11" type="ORF">EG327_011164</name>
</gene>
<dbReference type="GO" id="GO:0016579">
    <property type="term" value="P:protein deubiquitination"/>
    <property type="evidence" value="ECO:0007669"/>
    <property type="project" value="InterPro"/>
</dbReference>
<accession>A0A8H3ZAH4</accession>
<keyword evidence="7" id="KW-0788">Thiol protease</keyword>
<keyword evidence="9" id="KW-1133">Transmembrane helix</keyword>
<evidence type="ECO:0000256" key="8">
    <source>
        <dbReference type="SAM" id="MobiDB-lite"/>
    </source>
</evidence>
<keyword evidence="9" id="KW-0472">Membrane</keyword>
<dbReference type="InterPro" id="IPR050164">
    <property type="entry name" value="Peptidase_C19"/>
</dbReference>
<sequence>MSHDTFGDAQYGKTTPNRDSFFTNATALALFAFLVIPYLKSTSHLDFARGVLVFGRKMASRVASRLLSFAPVGLQASVGDGNALKNVFGLDTGLIKSGLEALKGPKSNTPPGLGNCNNSCYQNSIIQGLSSVRCFREFLSSVPTTDSAPSPVSTALSSVMEDLNKPENYGSYFWIPSALKLMTTAQQQDAQEYFSKVMSEVDNELAKQVKKRRLSQDSGLGGISSPDTTPASKSAADFPYNGNPLEGLQAQRVGCTKCKHSDGLSMTPFTNWTVPLGPNAFEVRDCFDEYTSLESIPGVRCPKCTLLNAQRKYNTMLRSTNLPQDVLDDIRKRLRTVEDALREEDFSDATIIHKCNIPRTQWASELKTKQLTIARAPKSLSVHINRSAFNEHTGESYKNNSAVRFPLSFNLDLWCLGKNSSAESDGAKIERWLMDPTQSMLDSLDATIPDLPPNYELRAVVTHSGSHGSGHYVCYRKAASIEPDTASIDGGGVDQKPQGTPSDQWWRLSDENVRPVSEKFVLQQGGVFMLFYERIDEPKASEQFLGAAPKVSADIAGDVPGMRNPREETEFIDACGVALPEDSDDELDSGDDLTQEEEKPLPPPRNARPRVSPPSPKLEASEVIKADVDNETEEDESTDNNNEDLFQSRAATAAAPAGQRVRMRTSSAFAHAQASGGEDPLQSPIRMGTAF</sequence>
<dbReference type="GO" id="GO:0005634">
    <property type="term" value="C:nucleus"/>
    <property type="evidence" value="ECO:0007669"/>
    <property type="project" value="TreeGrafter"/>
</dbReference>
<keyword evidence="4" id="KW-0645">Protease</keyword>
<feature type="compositionally biased region" description="Pro residues" evidence="8">
    <location>
        <begin position="601"/>
        <end position="616"/>
    </location>
</feature>
<keyword evidence="5" id="KW-0833">Ubl conjugation pathway</keyword>
<dbReference type="InterPro" id="IPR038765">
    <property type="entry name" value="Papain-like_cys_pep_sf"/>
</dbReference>
<feature type="compositionally biased region" description="Basic and acidic residues" evidence="8">
    <location>
        <begin position="619"/>
        <end position="628"/>
    </location>
</feature>
<dbReference type="GO" id="GO:0005829">
    <property type="term" value="C:cytosol"/>
    <property type="evidence" value="ECO:0007669"/>
    <property type="project" value="TreeGrafter"/>
</dbReference>
<evidence type="ECO:0000313" key="11">
    <source>
        <dbReference type="EMBL" id="KAE9991704.1"/>
    </source>
</evidence>
<evidence type="ECO:0000256" key="9">
    <source>
        <dbReference type="SAM" id="Phobius"/>
    </source>
</evidence>
<dbReference type="PANTHER" id="PTHR24006:SF888">
    <property type="entry name" value="UBIQUITIN CARBOXYL-TERMINAL HYDROLASE 30"/>
    <property type="match status" value="1"/>
</dbReference>
<dbReference type="Pfam" id="PF00443">
    <property type="entry name" value="UCH"/>
    <property type="match status" value="1"/>
</dbReference>
<proteinExistence type="inferred from homology"/>
<evidence type="ECO:0000313" key="12">
    <source>
        <dbReference type="Proteomes" id="UP000490939"/>
    </source>
</evidence>
<dbReference type="Proteomes" id="UP000490939">
    <property type="component" value="Unassembled WGS sequence"/>
</dbReference>
<evidence type="ECO:0000256" key="4">
    <source>
        <dbReference type="ARBA" id="ARBA00022670"/>
    </source>
</evidence>
<dbReference type="GO" id="GO:0006508">
    <property type="term" value="P:proteolysis"/>
    <property type="evidence" value="ECO:0007669"/>
    <property type="project" value="UniProtKB-KW"/>
</dbReference>
<comment type="caution">
    <text evidence="11">The sequence shown here is derived from an EMBL/GenBank/DDBJ whole genome shotgun (WGS) entry which is preliminary data.</text>
</comment>
<evidence type="ECO:0000256" key="3">
    <source>
        <dbReference type="ARBA" id="ARBA00012759"/>
    </source>
</evidence>
<comment type="catalytic activity">
    <reaction evidence="1">
        <text>Thiol-dependent hydrolysis of ester, thioester, amide, peptide and isopeptide bonds formed by the C-terminal Gly of ubiquitin (a 76-residue protein attached to proteins as an intracellular targeting signal).</text>
        <dbReference type="EC" id="3.4.19.12"/>
    </reaction>
</comment>
<dbReference type="InterPro" id="IPR018200">
    <property type="entry name" value="USP_CS"/>
</dbReference>